<dbReference type="AlphaFoldDB" id="A0AAE1BAL0"/>
<proteinExistence type="predicted"/>
<feature type="non-terminal residue" evidence="1">
    <location>
        <position position="1"/>
    </location>
</feature>
<dbReference type="EMBL" id="JAWDGP010000220">
    <property type="protein sequence ID" value="KAK3802642.1"/>
    <property type="molecule type" value="Genomic_DNA"/>
</dbReference>
<gene>
    <name evidence="1" type="ORF">RRG08_041340</name>
</gene>
<name>A0AAE1BAL0_9GAST</name>
<organism evidence="1 2">
    <name type="scientific">Elysia crispata</name>
    <name type="common">lettuce slug</name>
    <dbReference type="NCBI Taxonomy" id="231223"/>
    <lineage>
        <taxon>Eukaryota</taxon>
        <taxon>Metazoa</taxon>
        <taxon>Spiralia</taxon>
        <taxon>Lophotrochozoa</taxon>
        <taxon>Mollusca</taxon>
        <taxon>Gastropoda</taxon>
        <taxon>Heterobranchia</taxon>
        <taxon>Euthyneura</taxon>
        <taxon>Panpulmonata</taxon>
        <taxon>Sacoglossa</taxon>
        <taxon>Placobranchoidea</taxon>
        <taxon>Plakobranchidae</taxon>
        <taxon>Elysia</taxon>
    </lineage>
</organism>
<comment type="caution">
    <text evidence="1">The sequence shown here is derived from an EMBL/GenBank/DDBJ whole genome shotgun (WGS) entry which is preliminary data.</text>
</comment>
<accession>A0AAE1BAL0</accession>
<reference evidence="1" key="1">
    <citation type="journal article" date="2023" name="G3 (Bethesda)">
        <title>A reference genome for the long-term kleptoplast-retaining sea slug Elysia crispata morphotype clarki.</title>
        <authorList>
            <person name="Eastman K.E."/>
            <person name="Pendleton A.L."/>
            <person name="Shaikh M.A."/>
            <person name="Suttiyut T."/>
            <person name="Ogas R."/>
            <person name="Tomko P."/>
            <person name="Gavelis G."/>
            <person name="Widhalm J.R."/>
            <person name="Wisecaver J.H."/>
        </authorList>
    </citation>
    <scope>NUCLEOTIDE SEQUENCE</scope>
    <source>
        <strain evidence="1">ECLA1</strain>
    </source>
</reference>
<evidence type="ECO:0000313" key="1">
    <source>
        <dbReference type="EMBL" id="KAK3802642.1"/>
    </source>
</evidence>
<sequence length="58" mass="6867">HRSKEQGWLIPSFDYWKSSDHKGPLELCPLEGYADGHSGPFRQKCRRRPAILQGTWWR</sequence>
<keyword evidence="2" id="KW-1185">Reference proteome</keyword>
<protein>
    <submittedName>
        <fullName evidence="1">Uncharacterized protein</fullName>
    </submittedName>
</protein>
<dbReference type="Proteomes" id="UP001283361">
    <property type="component" value="Unassembled WGS sequence"/>
</dbReference>
<evidence type="ECO:0000313" key="2">
    <source>
        <dbReference type="Proteomes" id="UP001283361"/>
    </source>
</evidence>